<sequence length="96" mass="9749">MPVVVNLFSLQFRADASIGCRGRVSATGKGTLGQGLEDGGEGLAEAARARIGQMVLVAVQRAAMVGDQAAGSGTKHASISAFTACCRSWGWAKVGP</sequence>
<evidence type="ECO:0000313" key="2">
    <source>
        <dbReference type="Proteomes" id="UP000740926"/>
    </source>
</evidence>
<dbReference type="Proteomes" id="UP000740926">
    <property type="component" value="Unassembled WGS sequence"/>
</dbReference>
<gene>
    <name evidence="1" type="ORF">G6F50_015095</name>
</gene>
<protein>
    <submittedName>
        <fullName evidence="1">Uncharacterized protein</fullName>
    </submittedName>
</protein>
<proteinExistence type="predicted"/>
<organism evidence="1 2">
    <name type="scientific">Rhizopus delemar</name>
    <dbReference type="NCBI Taxonomy" id="936053"/>
    <lineage>
        <taxon>Eukaryota</taxon>
        <taxon>Fungi</taxon>
        <taxon>Fungi incertae sedis</taxon>
        <taxon>Mucoromycota</taxon>
        <taxon>Mucoromycotina</taxon>
        <taxon>Mucoromycetes</taxon>
        <taxon>Mucorales</taxon>
        <taxon>Mucorineae</taxon>
        <taxon>Rhizopodaceae</taxon>
        <taxon>Rhizopus</taxon>
    </lineage>
</organism>
<keyword evidence="2" id="KW-1185">Reference proteome</keyword>
<evidence type="ECO:0000313" key="1">
    <source>
        <dbReference type="EMBL" id="KAG1536311.1"/>
    </source>
</evidence>
<comment type="caution">
    <text evidence="1">The sequence shown here is derived from an EMBL/GenBank/DDBJ whole genome shotgun (WGS) entry which is preliminary data.</text>
</comment>
<dbReference type="EMBL" id="JAANIU010007934">
    <property type="protein sequence ID" value="KAG1536311.1"/>
    <property type="molecule type" value="Genomic_DNA"/>
</dbReference>
<name>A0A9P6Y078_9FUNG</name>
<dbReference type="AlphaFoldDB" id="A0A9P6Y078"/>
<accession>A0A9P6Y078</accession>
<reference evidence="1 2" key="1">
    <citation type="journal article" date="2020" name="Microb. Genom.">
        <title>Genetic diversity of clinical and environmental Mucorales isolates obtained from an investigation of mucormycosis cases among solid organ transplant recipients.</title>
        <authorList>
            <person name="Nguyen M.H."/>
            <person name="Kaul D."/>
            <person name="Muto C."/>
            <person name="Cheng S.J."/>
            <person name="Richter R.A."/>
            <person name="Bruno V.M."/>
            <person name="Liu G."/>
            <person name="Beyhan S."/>
            <person name="Sundermann A.J."/>
            <person name="Mounaud S."/>
            <person name="Pasculle A.W."/>
            <person name="Nierman W.C."/>
            <person name="Driscoll E."/>
            <person name="Cumbie R."/>
            <person name="Clancy C.J."/>
            <person name="Dupont C.L."/>
        </authorList>
    </citation>
    <scope>NUCLEOTIDE SEQUENCE [LARGE SCALE GENOMIC DNA]</scope>
    <source>
        <strain evidence="1 2">GL24</strain>
    </source>
</reference>